<dbReference type="EMBL" id="BGZK01001677">
    <property type="protein sequence ID" value="GBP84405.1"/>
    <property type="molecule type" value="Genomic_DNA"/>
</dbReference>
<organism evidence="2 3">
    <name type="scientific">Eumeta variegata</name>
    <name type="common">Bagworm moth</name>
    <name type="synonym">Eumeta japonica</name>
    <dbReference type="NCBI Taxonomy" id="151549"/>
    <lineage>
        <taxon>Eukaryota</taxon>
        <taxon>Metazoa</taxon>
        <taxon>Ecdysozoa</taxon>
        <taxon>Arthropoda</taxon>
        <taxon>Hexapoda</taxon>
        <taxon>Insecta</taxon>
        <taxon>Pterygota</taxon>
        <taxon>Neoptera</taxon>
        <taxon>Endopterygota</taxon>
        <taxon>Lepidoptera</taxon>
        <taxon>Glossata</taxon>
        <taxon>Ditrysia</taxon>
        <taxon>Tineoidea</taxon>
        <taxon>Psychidae</taxon>
        <taxon>Oiketicinae</taxon>
        <taxon>Eumeta</taxon>
    </lineage>
</organism>
<evidence type="ECO:0000313" key="2">
    <source>
        <dbReference type="EMBL" id="GBP84405.1"/>
    </source>
</evidence>
<comment type="caution">
    <text evidence="2">The sequence shown here is derived from an EMBL/GenBank/DDBJ whole genome shotgun (WGS) entry which is preliminary data.</text>
</comment>
<feature type="compositionally biased region" description="Basic and acidic residues" evidence="1">
    <location>
        <begin position="1"/>
        <end position="15"/>
    </location>
</feature>
<dbReference type="Proteomes" id="UP000299102">
    <property type="component" value="Unassembled WGS sequence"/>
</dbReference>
<gene>
    <name evidence="2" type="ORF">EVAR_47792_1</name>
</gene>
<dbReference type="AlphaFoldDB" id="A0A4C1ZCS4"/>
<protein>
    <submittedName>
        <fullName evidence="2">Uncharacterized protein</fullName>
    </submittedName>
</protein>
<accession>A0A4C1ZCS4</accession>
<reference evidence="2 3" key="1">
    <citation type="journal article" date="2019" name="Commun. Biol.">
        <title>The bagworm genome reveals a unique fibroin gene that provides high tensile strength.</title>
        <authorList>
            <person name="Kono N."/>
            <person name="Nakamura H."/>
            <person name="Ohtoshi R."/>
            <person name="Tomita M."/>
            <person name="Numata K."/>
            <person name="Arakawa K."/>
        </authorList>
    </citation>
    <scope>NUCLEOTIDE SEQUENCE [LARGE SCALE GENOMIC DNA]</scope>
</reference>
<sequence length="124" mass="14053">MSTRRRTFEAGKRDASSSPSRRRALTAPAYSRPVGYYSMTESNRANITAVAAGRGRSQQPLRFSYSFRSYFSALLPLEPCRSADADGRTARATVGQIRGCYSYNFIDKKKEKKTLATRYDLYRL</sequence>
<name>A0A4C1ZCS4_EUMVA</name>
<feature type="region of interest" description="Disordered" evidence="1">
    <location>
        <begin position="1"/>
        <end position="24"/>
    </location>
</feature>
<evidence type="ECO:0000313" key="3">
    <source>
        <dbReference type="Proteomes" id="UP000299102"/>
    </source>
</evidence>
<evidence type="ECO:0000256" key="1">
    <source>
        <dbReference type="SAM" id="MobiDB-lite"/>
    </source>
</evidence>
<proteinExistence type="predicted"/>
<keyword evidence="3" id="KW-1185">Reference proteome</keyword>